<dbReference type="OrthoDB" id="3373978at2"/>
<dbReference type="EMBL" id="WTYX01000002">
    <property type="protein sequence ID" value="MXO91945.1"/>
    <property type="molecule type" value="Genomic_DNA"/>
</dbReference>
<keyword evidence="2" id="KW-1185">Reference proteome</keyword>
<dbReference type="PANTHER" id="PTHR39217:SF1">
    <property type="entry name" value="GLUTATHIONE SYNTHETASE"/>
    <property type="match status" value="1"/>
</dbReference>
<organism evidence="1 2">
    <name type="scientific">Pontixanthobacter aquaemixtae</name>
    <dbReference type="NCBI Taxonomy" id="1958940"/>
    <lineage>
        <taxon>Bacteria</taxon>
        <taxon>Pseudomonadati</taxon>
        <taxon>Pseudomonadota</taxon>
        <taxon>Alphaproteobacteria</taxon>
        <taxon>Sphingomonadales</taxon>
        <taxon>Erythrobacteraceae</taxon>
        <taxon>Pontixanthobacter</taxon>
    </lineage>
</organism>
<dbReference type="InterPro" id="IPR053191">
    <property type="entry name" value="DcsG_Biosynth_Enzyme"/>
</dbReference>
<dbReference type="Gene3D" id="3.40.50.20">
    <property type="match status" value="1"/>
</dbReference>
<protein>
    <recommendedName>
        <fullName evidence="3">Prokaryotic glutathione synthetase ATP-binding domain-containing protein</fullName>
    </recommendedName>
</protein>
<comment type="caution">
    <text evidence="1">The sequence shown here is derived from an EMBL/GenBank/DDBJ whole genome shotgun (WGS) entry which is preliminary data.</text>
</comment>
<dbReference type="Gene3D" id="3.30.470.20">
    <property type="entry name" value="ATP-grasp fold, B domain"/>
    <property type="match status" value="1"/>
</dbReference>
<dbReference type="Gene3D" id="3.30.1490.20">
    <property type="entry name" value="ATP-grasp fold, A domain"/>
    <property type="match status" value="1"/>
</dbReference>
<dbReference type="RefSeq" id="WP_160605754.1">
    <property type="nucleotide sequence ID" value="NZ_WTYX01000002.1"/>
</dbReference>
<accession>A0A844ZVN9</accession>
<dbReference type="PANTHER" id="PTHR39217">
    <property type="match status" value="1"/>
</dbReference>
<dbReference type="AlphaFoldDB" id="A0A844ZVN9"/>
<evidence type="ECO:0000313" key="2">
    <source>
        <dbReference type="Proteomes" id="UP000442714"/>
    </source>
</evidence>
<reference evidence="1 2" key="1">
    <citation type="submission" date="2019-12" db="EMBL/GenBank/DDBJ databases">
        <title>Genomic-based taxomic classification of the family Erythrobacteraceae.</title>
        <authorList>
            <person name="Xu L."/>
        </authorList>
    </citation>
    <scope>NUCLEOTIDE SEQUENCE [LARGE SCALE GENOMIC DNA]</scope>
    <source>
        <strain evidence="1 2">KCTC 52763</strain>
    </source>
</reference>
<dbReference type="GO" id="GO:0005524">
    <property type="term" value="F:ATP binding"/>
    <property type="evidence" value="ECO:0007669"/>
    <property type="project" value="InterPro"/>
</dbReference>
<dbReference type="Proteomes" id="UP000442714">
    <property type="component" value="Unassembled WGS sequence"/>
</dbReference>
<dbReference type="InterPro" id="IPR013815">
    <property type="entry name" value="ATP_grasp_subdomain_1"/>
</dbReference>
<name>A0A844ZVN9_9SPHN</name>
<evidence type="ECO:0000313" key="1">
    <source>
        <dbReference type="EMBL" id="MXO91945.1"/>
    </source>
</evidence>
<dbReference type="SUPFAM" id="SSF56059">
    <property type="entry name" value="Glutathione synthetase ATP-binding domain-like"/>
    <property type="match status" value="1"/>
</dbReference>
<sequence length="299" mass="32125">MKIGFLACPATMPSTGGERRGDAFEHDLQVAALRPALEARGGSLTEIDWHSPLEDFAAFDLVLLGTVWDYQDHADAFVAKIDAIEKAGTIVCNSPNLVRWNIDKAYLKDLAAQGAQTIPTKWAANAGRADIVSALKFFGSDKVVVKLRVGGGAIGQEIFSKADLPAADWRMGAPALIQPFLPTIQQEGELSFVFIDGAFSHAIQKTPASGEYRIQSLYGGKETPITPSDADIACALTIMQALPGDPPLYARIDMLRADAEGADGSLLLMEAEVIEPFLYPMQGPDLGDRIAEAIVARLR</sequence>
<gene>
    <name evidence="1" type="ORF">GRI41_14005</name>
</gene>
<evidence type="ECO:0008006" key="3">
    <source>
        <dbReference type="Google" id="ProtNLM"/>
    </source>
</evidence>
<proteinExistence type="predicted"/>